<dbReference type="InterPro" id="IPR016024">
    <property type="entry name" value="ARM-type_fold"/>
</dbReference>
<dbReference type="AlphaFoldDB" id="A0A3S1BFY6"/>
<organism evidence="1 2">
    <name type="scientific">Elysia chlorotica</name>
    <name type="common">Eastern emerald elysia</name>
    <name type="synonym">Sea slug</name>
    <dbReference type="NCBI Taxonomy" id="188477"/>
    <lineage>
        <taxon>Eukaryota</taxon>
        <taxon>Metazoa</taxon>
        <taxon>Spiralia</taxon>
        <taxon>Lophotrochozoa</taxon>
        <taxon>Mollusca</taxon>
        <taxon>Gastropoda</taxon>
        <taxon>Heterobranchia</taxon>
        <taxon>Euthyneura</taxon>
        <taxon>Panpulmonata</taxon>
        <taxon>Sacoglossa</taxon>
        <taxon>Placobranchoidea</taxon>
        <taxon>Plakobranchidae</taxon>
        <taxon>Elysia</taxon>
    </lineage>
</organism>
<name>A0A3S1BFY6_ELYCH</name>
<keyword evidence="2" id="KW-1185">Reference proteome</keyword>
<dbReference type="Proteomes" id="UP000271974">
    <property type="component" value="Unassembled WGS sequence"/>
</dbReference>
<dbReference type="EMBL" id="RQTK01000422">
    <property type="protein sequence ID" value="RUS79893.1"/>
    <property type="molecule type" value="Genomic_DNA"/>
</dbReference>
<evidence type="ECO:0000313" key="2">
    <source>
        <dbReference type="Proteomes" id="UP000271974"/>
    </source>
</evidence>
<gene>
    <name evidence="1" type="ORF">EGW08_012331</name>
</gene>
<dbReference type="OrthoDB" id="6074707at2759"/>
<protein>
    <submittedName>
        <fullName evidence="1">Uncharacterized protein</fullName>
    </submittedName>
</protein>
<sequence length="776" mass="87900">LCGKQLRDSEVVNFLNFSFPHLQSFKNKTELTVVNKLTALECFMKYPRQSHRHIETAMECCMKLITGSCVPDHGVLLSLLETLQLKLVDLNPYVQETAVKAVGDLILWGGLDLTCPQVSQCAKGLWQCVDYQTEAVVTQVLEVLLKASNTKRLDSFLDLISTSKAEVTKKAENCLISSSWDNIKPVAFDLLSKLCTNQVMLTYAQASFKRYNARLRITVLDYMKSIFKDSYTAQSLLAEQVAQVMSLLATGWGDLLLDKAISVETCNFRQVTSIMEKLLSFMDREDVSKHVESLWPDLEMEDKSTSDNSMYCQSFEDICNTLLCIHGHSVSRGVNNECFDSGSIEEGIPAKRVKYEVSDSGIENNGETSRGKIELLVNSVLSQTKEISSKLLKELNQDSSAGDIESSLLDSTKELTPLPLTNAPVPSRQLILESLSFKHKEKQEKVYRIISWAVFKECLRAMQPVALVTESERSTDEYERNCTMLLYDFHQLLNKSFKDMQHDLEKQLVLLILNKFSDILSQNEQVQTALDESLVLKSLISFLHQVDTILTNLDKFCEFVFDHKKSIMLEPVCVEKTRFILDKFSDRLNALRCLDVDHVIAKETYPAQEGLSLLLEKFCEEHNETSGSNRTTEITTKNGNTPFTCQENIPGHQSSVDSVVQLVRTACKEFKPSGTSVINKLSIEDHQILYNIVNEVSELQSEDALKDIISKDRKDNSYGIFGFMKVISKQLVLGVFDEKLCQKESISLFEQLQTWFLSEREFDSDDENDPSALDCF</sequence>
<accession>A0A3S1BFY6</accession>
<comment type="caution">
    <text evidence="1">The sequence shown here is derived from an EMBL/GenBank/DDBJ whole genome shotgun (WGS) entry which is preliminary data.</text>
</comment>
<evidence type="ECO:0000313" key="1">
    <source>
        <dbReference type="EMBL" id="RUS79893.1"/>
    </source>
</evidence>
<dbReference type="SUPFAM" id="SSF48371">
    <property type="entry name" value="ARM repeat"/>
    <property type="match status" value="1"/>
</dbReference>
<feature type="non-terminal residue" evidence="1">
    <location>
        <position position="1"/>
    </location>
</feature>
<reference evidence="1 2" key="1">
    <citation type="submission" date="2019-01" db="EMBL/GenBank/DDBJ databases">
        <title>A draft genome assembly of the solar-powered sea slug Elysia chlorotica.</title>
        <authorList>
            <person name="Cai H."/>
            <person name="Li Q."/>
            <person name="Fang X."/>
            <person name="Li J."/>
            <person name="Curtis N.E."/>
            <person name="Altenburger A."/>
            <person name="Shibata T."/>
            <person name="Feng M."/>
            <person name="Maeda T."/>
            <person name="Schwartz J.A."/>
            <person name="Shigenobu S."/>
            <person name="Lundholm N."/>
            <person name="Nishiyama T."/>
            <person name="Yang H."/>
            <person name="Hasebe M."/>
            <person name="Li S."/>
            <person name="Pierce S.K."/>
            <person name="Wang J."/>
        </authorList>
    </citation>
    <scope>NUCLEOTIDE SEQUENCE [LARGE SCALE GENOMIC DNA]</scope>
    <source>
        <strain evidence="1">EC2010</strain>
        <tissue evidence="1">Whole organism of an adult</tissue>
    </source>
</reference>
<proteinExistence type="predicted"/>